<dbReference type="PANTHER" id="PTHR17408:SF0">
    <property type="entry name" value="HISTONE RNA HAIRPIN-BINDING PROTEIN"/>
    <property type="match status" value="1"/>
</dbReference>
<organism evidence="5 6">
    <name type="scientific">Cyclospora cayetanensis</name>
    <dbReference type="NCBI Taxonomy" id="88456"/>
    <lineage>
        <taxon>Eukaryota</taxon>
        <taxon>Sar</taxon>
        <taxon>Alveolata</taxon>
        <taxon>Apicomplexa</taxon>
        <taxon>Conoidasida</taxon>
        <taxon>Coccidia</taxon>
        <taxon>Eucoccidiorida</taxon>
        <taxon>Eimeriorina</taxon>
        <taxon>Eimeriidae</taxon>
        <taxon>Cyclospora</taxon>
    </lineage>
</organism>
<dbReference type="InterPro" id="IPR038294">
    <property type="entry name" value="SLBP_RNA_bind_sf"/>
</dbReference>
<feature type="region of interest" description="Disordered" evidence="3">
    <location>
        <begin position="75"/>
        <end position="266"/>
    </location>
</feature>
<evidence type="ECO:0000256" key="2">
    <source>
        <dbReference type="ARBA" id="ARBA00022884"/>
    </source>
</evidence>
<dbReference type="InterPro" id="IPR029344">
    <property type="entry name" value="SLBP_RNA_bind"/>
</dbReference>
<dbReference type="AlphaFoldDB" id="A0A6P6RQ44"/>
<dbReference type="Proteomes" id="UP000515125">
    <property type="component" value="Unplaced"/>
</dbReference>
<keyword evidence="2" id="KW-0694">RNA-binding</keyword>
<feature type="compositionally biased region" description="Polar residues" evidence="3">
    <location>
        <begin position="310"/>
        <end position="321"/>
    </location>
</feature>
<feature type="compositionally biased region" description="Basic and acidic residues" evidence="3">
    <location>
        <begin position="136"/>
        <end position="148"/>
    </location>
</feature>
<dbReference type="OrthoDB" id="265795at2759"/>
<dbReference type="GO" id="GO:0005737">
    <property type="term" value="C:cytoplasm"/>
    <property type="evidence" value="ECO:0007669"/>
    <property type="project" value="TreeGrafter"/>
</dbReference>
<feature type="domain" description="Histone RNA hairpin-binding protein RNA-binding" evidence="4">
    <location>
        <begin position="332"/>
        <end position="398"/>
    </location>
</feature>
<evidence type="ECO:0000313" key="5">
    <source>
        <dbReference type="Proteomes" id="UP000515125"/>
    </source>
</evidence>
<protein>
    <submittedName>
        <fullName evidence="6">Uncharacterized protein LOC34621342</fullName>
    </submittedName>
</protein>
<feature type="compositionally biased region" description="Basic residues" evidence="3">
    <location>
        <begin position="239"/>
        <end position="254"/>
    </location>
</feature>
<gene>
    <name evidence="6" type="primary">LOC34621342</name>
</gene>
<proteinExistence type="inferred from homology"/>
<feature type="compositionally biased region" description="Low complexity" evidence="3">
    <location>
        <begin position="406"/>
        <end position="421"/>
    </location>
</feature>
<dbReference type="GO" id="GO:0071204">
    <property type="term" value="C:histone pre-mRNA 3'end processing complex"/>
    <property type="evidence" value="ECO:0007669"/>
    <property type="project" value="TreeGrafter"/>
</dbReference>
<feature type="compositionally biased region" description="Basic residues" evidence="3">
    <location>
        <begin position="204"/>
        <end position="213"/>
    </location>
</feature>
<feature type="compositionally biased region" description="Low complexity" evidence="3">
    <location>
        <begin position="90"/>
        <end position="105"/>
    </location>
</feature>
<feature type="region of interest" description="Disordered" evidence="3">
    <location>
        <begin position="310"/>
        <end position="334"/>
    </location>
</feature>
<dbReference type="Gene3D" id="1.10.8.1120">
    <property type="entry name" value="Histone RNA hairpin-binding protein RNA-binding domain"/>
    <property type="match status" value="1"/>
</dbReference>
<keyword evidence="5" id="KW-1185">Reference proteome</keyword>
<accession>A0A6P6RQ44</accession>
<dbReference type="GO" id="GO:0071207">
    <property type="term" value="F:histone pre-mRNA stem-loop binding"/>
    <property type="evidence" value="ECO:0007669"/>
    <property type="project" value="TreeGrafter"/>
</dbReference>
<feature type="compositionally biased region" description="Polar residues" evidence="3">
    <location>
        <begin position="179"/>
        <end position="195"/>
    </location>
</feature>
<feature type="compositionally biased region" description="Low complexity" evidence="3">
    <location>
        <begin position="255"/>
        <end position="266"/>
    </location>
</feature>
<dbReference type="InterPro" id="IPR026502">
    <property type="entry name" value="SLBP1/SLBP2"/>
</dbReference>
<comment type="similarity">
    <text evidence="1">Belongs to the SLBP family.</text>
</comment>
<evidence type="ECO:0000313" key="6">
    <source>
        <dbReference type="RefSeq" id="XP_026189612.1"/>
    </source>
</evidence>
<dbReference type="Pfam" id="PF15247">
    <property type="entry name" value="SLBP_RNA_bind"/>
    <property type="match status" value="1"/>
</dbReference>
<dbReference type="GO" id="GO:0006398">
    <property type="term" value="P:mRNA 3'-end processing by stem-loop binding and cleavage"/>
    <property type="evidence" value="ECO:0007669"/>
    <property type="project" value="TreeGrafter"/>
</dbReference>
<dbReference type="GeneID" id="34621342"/>
<dbReference type="GO" id="GO:0003729">
    <property type="term" value="F:mRNA binding"/>
    <property type="evidence" value="ECO:0007669"/>
    <property type="project" value="InterPro"/>
</dbReference>
<reference evidence="6" key="1">
    <citation type="submission" date="2025-08" db="UniProtKB">
        <authorList>
            <consortium name="RefSeq"/>
        </authorList>
    </citation>
    <scope>IDENTIFICATION</scope>
</reference>
<dbReference type="RefSeq" id="XP_026189612.1">
    <property type="nucleotide sequence ID" value="XM_026333827.1"/>
</dbReference>
<evidence type="ECO:0000256" key="3">
    <source>
        <dbReference type="SAM" id="MobiDB-lite"/>
    </source>
</evidence>
<evidence type="ECO:0000259" key="4">
    <source>
        <dbReference type="Pfam" id="PF15247"/>
    </source>
</evidence>
<dbReference type="PANTHER" id="PTHR17408">
    <property type="entry name" value="HISTONE RNA HAIRPIN-BINDING PROTEIN"/>
    <property type="match status" value="1"/>
</dbReference>
<dbReference type="GO" id="GO:0051028">
    <property type="term" value="P:mRNA transport"/>
    <property type="evidence" value="ECO:0007669"/>
    <property type="project" value="TreeGrafter"/>
</dbReference>
<sequence>MAAFRAGIRWADMSTESFSRSKTAPGSTANAALLLQAEQADQSYAPGEAVVLPEFENSQAGMNQYFLAAAALGEDSSKPGAPCSEGTDNAAAACSSIKSDSSKASPAEERKGAEKMPGFKGLLVGSPNDGSSSGAGEEHQTAGRRERNLANGALDSATLTPAKRNRRTSDAPSGGPSAVMQNSEAPAQDGCSSAAQEVPCQRLPHSKRRKSALSRRSVDGQFPEKAGSIDAAIVSHGQQAKRRSAKGANRRRSGTTRTSSEGSSSVGLLLQMGAPAFLQLPGLVSPMFMPVGLPPGTAAPLPGLLHPQVVQQQQARVNSSKEQQEQEDEEEWQRRECARMKDIAIGKATAGYRNFLKQVGTERRSEGDPMTPDAKLRCSKAHFQRAYQKWRKQLHQYDTVQDEAPADAPASAEAQSATSATEETESGQHAEPYDPSDQQDLEAILAFNKECELAGL</sequence>
<evidence type="ECO:0000256" key="1">
    <source>
        <dbReference type="ARBA" id="ARBA00006151"/>
    </source>
</evidence>
<name>A0A6P6RQ44_9EIME</name>
<feature type="region of interest" description="Disordered" evidence="3">
    <location>
        <begin position="396"/>
        <end position="442"/>
    </location>
</feature>